<dbReference type="PANTHER" id="PTHR48104:SF30">
    <property type="entry name" value="METACASPASE-1"/>
    <property type="match status" value="1"/>
</dbReference>
<dbReference type="InterPro" id="IPR011189">
    <property type="entry name" value="UCP_caspase_lke"/>
</dbReference>
<comment type="caution">
    <text evidence="3">The sequence shown here is derived from an EMBL/GenBank/DDBJ whole genome shotgun (WGS) entry which is preliminary data.</text>
</comment>
<dbReference type="Proteomes" id="UP001525890">
    <property type="component" value="Unassembled WGS sequence"/>
</dbReference>
<feature type="domain" description="DUF4384" evidence="2">
    <location>
        <begin position="581"/>
        <end position="664"/>
    </location>
</feature>
<evidence type="ECO:0000313" key="3">
    <source>
        <dbReference type="EMBL" id="MCT7965818.1"/>
    </source>
</evidence>
<dbReference type="Pfam" id="PF00656">
    <property type="entry name" value="Peptidase_C14"/>
    <property type="match status" value="1"/>
</dbReference>
<dbReference type="PIRSF" id="PIRSF007398">
    <property type="entry name" value="Sll0148_caspase"/>
    <property type="match status" value="1"/>
</dbReference>
<evidence type="ECO:0000259" key="2">
    <source>
        <dbReference type="Pfam" id="PF14326"/>
    </source>
</evidence>
<evidence type="ECO:0000313" key="4">
    <source>
        <dbReference type="Proteomes" id="UP001525890"/>
    </source>
</evidence>
<proteinExistence type="predicted"/>
<dbReference type="PANTHER" id="PTHR48104">
    <property type="entry name" value="METACASPASE-4"/>
    <property type="match status" value="1"/>
</dbReference>
<dbReference type="SUPFAM" id="SSF52129">
    <property type="entry name" value="Caspase-like"/>
    <property type="match status" value="1"/>
</dbReference>
<accession>A0ABT2MM74</accession>
<dbReference type="InterPro" id="IPR050452">
    <property type="entry name" value="Metacaspase"/>
</dbReference>
<sequence length="735" mass="78580">MKRRYFLQGAGAALAALGWSQLEIQRQGLRYAQILAQDTPRKLALLVGINDYSQAKVSPLRGCITDVELQRELLIHRFGFNPQDILMVTDDTAIKPTRAGLIEAVESHLIAQAKPGDVVVFHFSGHGAQVVNPYNPLGNPRERLNSTFVPSDRTALIQEDQAMVSDIMGATLFLWMSAINTANITVVLDSCHSGGGKRGNLTIRAIPGGDYPNAEEREYHQQWVSKLGISQEKFVEDRQKGVAKGVVIASAAATQLAADAAFEGFFAGAFTYVLTQYLWQQTGSRGVKTVLGNVARTTMRISSTRQVPEMEVKPASGNESKPTYFLPVQSTPAEAVITAVNGDRLQLWLGGIDPQSLTAFDRNAVFALATEADAGGLVQIESRQGLVAQSKAIAPSAGLQPGALLQEQARAIPENLTLRIGLDESLGGELEAAQQAVAAVERMEALPLGETQVHYILGRMTEALHQEVRESGMAEVPAVGSLGLYGAGLDLIPGSFGVVGESVVAGCDRLKSKFRALLAARLVKLTLNAESSRLNVSTGLKVLQGSQTQFAASAFTARGGMGRTTEVVTTNEGGGIPRIPVGVQVQCEVTNGESRDLYVTLLVITTTGELVVVFPNSWTAGVDAALVKAGETRLIPDGNRDPFKLTISPPLGTAEILAIASLSPLRTSLQQLQQIAAARGTREGVLGLEEESVLAVENLWADLNQTRNITASFDPRSRIAQTEQMAALSITFQVV</sequence>
<feature type="domain" description="Peptidase C14 caspase" evidence="1">
    <location>
        <begin position="41"/>
        <end position="312"/>
    </location>
</feature>
<name>A0ABT2MM74_9CYAN</name>
<gene>
    <name evidence="3" type="ORF">NG799_05665</name>
</gene>
<dbReference type="Gene3D" id="3.40.50.1460">
    <property type="match status" value="1"/>
</dbReference>
<reference evidence="3 4" key="1">
    <citation type="journal article" date="2022" name="Front. Microbiol.">
        <title>High genomic differentiation and limited gene flow indicate recent cryptic speciation within the genus Laspinema (cyanobacteria).</title>
        <authorList>
            <person name="Stanojkovic A."/>
            <person name="Skoupy S."/>
            <person name="Skaloud P."/>
            <person name="Dvorak P."/>
        </authorList>
    </citation>
    <scope>NUCLEOTIDE SEQUENCE [LARGE SCALE GENOMIC DNA]</scope>
    <source>
        <strain evidence="3 4">D2a</strain>
    </source>
</reference>
<dbReference type="RefSeq" id="WP_368005500.1">
    <property type="nucleotide sequence ID" value="NZ_JAMXFF010000006.1"/>
</dbReference>
<organism evidence="3 4">
    <name type="scientific">Laspinema palackyanum D2a</name>
    <dbReference type="NCBI Taxonomy" id="2953684"/>
    <lineage>
        <taxon>Bacteria</taxon>
        <taxon>Bacillati</taxon>
        <taxon>Cyanobacteriota</taxon>
        <taxon>Cyanophyceae</taxon>
        <taxon>Oscillatoriophycideae</taxon>
        <taxon>Oscillatoriales</taxon>
        <taxon>Laspinemataceae</taxon>
        <taxon>Laspinema</taxon>
        <taxon>Laspinema palackyanum</taxon>
    </lineage>
</organism>
<keyword evidence="4" id="KW-1185">Reference proteome</keyword>
<evidence type="ECO:0000259" key="1">
    <source>
        <dbReference type="Pfam" id="PF00656"/>
    </source>
</evidence>
<dbReference type="InterPro" id="IPR011600">
    <property type="entry name" value="Pept_C14_caspase"/>
</dbReference>
<dbReference type="Pfam" id="PF14326">
    <property type="entry name" value="DUF4384"/>
    <property type="match status" value="1"/>
</dbReference>
<dbReference type="EMBL" id="JAMXFF010000006">
    <property type="protein sequence ID" value="MCT7965818.1"/>
    <property type="molecule type" value="Genomic_DNA"/>
</dbReference>
<dbReference type="InterPro" id="IPR025493">
    <property type="entry name" value="DUF4384"/>
</dbReference>
<protein>
    <submittedName>
        <fullName evidence="3">Caspase family protein</fullName>
    </submittedName>
</protein>
<dbReference type="InterPro" id="IPR029030">
    <property type="entry name" value="Caspase-like_dom_sf"/>
</dbReference>